<dbReference type="KEGG" id="lpx:ASU28_02770"/>
<feature type="transmembrane region" description="Helical" evidence="7">
    <location>
        <begin position="341"/>
        <end position="359"/>
    </location>
</feature>
<feature type="transmembrane region" description="Helical" evidence="7">
    <location>
        <begin position="87"/>
        <end position="107"/>
    </location>
</feature>
<feature type="transmembrane region" description="Helical" evidence="7">
    <location>
        <begin position="146"/>
        <end position="169"/>
    </location>
</feature>
<dbReference type="GO" id="GO:0005886">
    <property type="term" value="C:plasma membrane"/>
    <property type="evidence" value="ECO:0007669"/>
    <property type="project" value="UniProtKB-SubCell"/>
</dbReference>
<dbReference type="SUPFAM" id="SSF103473">
    <property type="entry name" value="MFS general substrate transporter"/>
    <property type="match status" value="1"/>
</dbReference>
<accession>A0A098R9K1</accession>
<dbReference type="InterPro" id="IPR020846">
    <property type="entry name" value="MFS_dom"/>
</dbReference>
<feature type="transmembrane region" description="Helical" evidence="7">
    <location>
        <begin position="275"/>
        <end position="300"/>
    </location>
</feature>
<dbReference type="PANTHER" id="PTHR42718">
    <property type="entry name" value="MAJOR FACILITATOR SUPERFAMILY MULTIDRUG TRANSPORTER MFSC"/>
    <property type="match status" value="1"/>
</dbReference>
<sequence>MPTQNSTLPLDANGQPYHRTWLVLTLLVGTFTTFITQTLLTTAFPTLMADFHISATAVQWLTTGFMLIMGIMIPVSAWLLTRINSKYLYLTAMFIFGLGTTLAYFAVNFQMLLIARMIQAMGVGISAPVFQTIMSSVYPPEKRGSAMGTAGIVIGLAPAIGPTLSGWIIDNYSWRALFLFILPINIMVIIVSFFTLRKVLPTSKQPIDWWSVLISTIGFGSMLYGFSSVGNAGWGDPVVLTTLVIGLIFIGLFVWRQLHMDQPLLELRVFKIPAFTLSAILTALAYMAMMGVEMILPMYIQTVLGRSAMDSGLILLPGAIMMGIMSPITGRIFDHIGARRLAMTGMLLLTLGTAFFLSISATTPILWIIVVYAIRMFGLTMVTMPVTTTGINALPFRLISHGTAANNTLRQVAASMGTAVLISVYSSVAKWQMPGHQLLTQAPLKYRQAGITATLTGYHMAFVVSLIFCAIGFGITFFLKANHSTTISQEDDAA</sequence>
<reference evidence="9 12" key="2">
    <citation type="submission" date="2018-10" db="EMBL/GenBank/DDBJ databases">
        <title>Genome seuquencing of Lactobacillus species.</title>
        <authorList>
            <person name="Baek C."/>
            <person name="Yi H."/>
        </authorList>
    </citation>
    <scope>NUCLEOTIDE SEQUENCE [LARGE SCALE GENOMIC DNA]</scope>
    <source>
        <strain evidence="9 12">DSM 10667</strain>
    </source>
</reference>
<evidence type="ECO:0000259" key="8">
    <source>
        <dbReference type="PROSITE" id="PS50850"/>
    </source>
</evidence>
<dbReference type="Proteomes" id="UP000236162">
    <property type="component" value="Unassembled WGS sequence"/>
</dbReference>
<organism evidence="9 12">
    <name type="scientific">Lactiplantibacillus paraplantarum</name>
    <dbReference type="NCBI Taxonomy" id="60520"/>
    <lineage>
        <taxon>Bacteria</taxon>
        <taxon>Bacillati</taxon>
        <taxon>Bacillota</taxon>
        <taxon>Bacilli</taxon>
        <taxon>Lactobacillales</taxon>
        <taxon>Lactobacillaceae</taxon>
        <taxon>Lactiplantibacillus</taxon>
    </lineage>
</organism>
<evidence type="ECO:0000313" key="12">
    <source>
        <dbReference type="Proteomes" id="UP000277896"/>
    </source>
</evidence>
<feature type="transmembrane region" description="Helical" evidence="7">
    <location>
        <begin position="312"/>
        <end position="329"/>
    </location>
</feature>
<dbReference type="Gene3D" id="1.20.1720.10">
    <property type="entry name" value="Multidrug resistance protein D"/>
    <property type="match status" value="1"/>
</dbReference>
<name>A0A098R9K1_9LACO</name>
<evidence type="ECO:0000256" key="5">
    <source>
        <dbReference type="ARBA" id="ARBA00022989"/>
    </source>
</evidence>
<feature type="transmembrane region" description="Helical" evidence="7">
    <location>
        <begin position="408"/>
        <end position="428"/>
    </location>
</feature>
<evidence type="ECO:0000313" key="9">
    <source>
        <dbReference type="EMBL" id="AYJ39530.1"/>
    </source>
</evidence>
<proteinExistence type="predicted"/>
<dbReference type="EMBL" id="BDOR01000022">
    <property type="protein sequence ID" value="GBF03150.1"/>
    <property type="molecule type" value="Genomic_DNA"/>
</dbReference>
<protein>
    <submittedName>
        <fullName evidence="9">DHA2 family efflux MFS transporter permease subunit</fullName>
    </submittedName>
    <submittedName>
        <fullName evidence="10">Major facilitator superfamily transporter</fullName>
    </submittedName>
</protein>
<dbReference type="Proteomes" id="UP000277896">
    <property type="component" value="Chromosome"/>
</dbReference>
<keyword evidence="4 7" id="KW-0812">Transmembrane</keyword>
<keyword evidence="5 7" id="KW-1133">Transmembrane helix</keyword>
<feature type="transmembrane region" description="Helical" evidence="7">
    <location>
        <begin position="175"/>
        <end position="195"/>
    </location>
</feature>
<feature type="domain" description="Major facilitator superfamily (MFS) profile" evidence="8">
    <location>
        <begin position="22"/>
        <end position="484"/>
    </location>
</feature>
<dbReference type="InterPro" id="IPR011701">
    <property type="entry name" value="MFS"/>
</dbReference>
<dbReference type="InterPro" id="IPR004638">
    <property type="entry name" value="EmrB-like"/>
</dbReference>
<feature type="transmembrane region" description="Helical" evidence="7">
    <location>
        <begin position="21"/>
        <end position="40"/>
    </location>
</feature>
<dbReference type="GO" id="GO:0022857">
    <property type="term" value="F:transmembrane transporter activity"/>
    <property type="evidence" value="ECO:0007669"/>
    <property type="project" value="InterPro"/>
</dbReference>
<comment type="subcellular location">
    <subcellularLocation>
        <location evidence="1">Cell membrane</location>
        <topology evidence="1">Multi-pass membrane protein</topology>
    </subcellularLocation>
</comment>
<dbReference type="RefSeq" id="WP_021732271.1">
    <property type="nucleotide sequence ID" value="NZ_AVAI01000139.1"/>
</dbReference>
<feature type="transmembrane region" description="Helical" evidence="7">
    <location>
        <begin position="60"/>
        <end position="80"/>
    </location>
</feature>
<dbReference type="Gene3D" id="1.20.1250.20">
    <property type="entry name" value="MFS general substrate transporter like domains"/>
    <property type="match status" value="1"/>
</dbReference>
<dbReference type="InterPro" id="IPR036259">
    <property type="entry name" value="MFS_trans_sf"/>
</dbReference>
<dbReference type="EMBL" id="CP032744">
    <property type="protein sequence ID" value="AYJ39530.1"/>
    <property type="molecule type" value="Genomic_DNA"/>
</dbReference>
<feature type="transmembrane region" description="Helical" evidence="7">
    <location>
        <begin position="113"/>
        <end position="134"/>
    </location>
</feature>
<dbReference type="AlphaFoldDB" id="A0A098R9K1"/>
<dbReference type="PANTHER" id="PTHR42718:SF24">
    <property type="entry name" value="MAJOR FACILITATOR SUPERFAMILY (MFS) PROFILE DOMAIN-CONTAINING PROTEIN"/>
    <property type="match status" value="1"/>
</dbReference>
<dbReference type="eggNOG" id="COG2814">
    <property type="taxonomic scope" value="Bacteria"/>
</dbReference>
<evidence type="ECO:0000313" key="11">
    <source>
        <dbReference type="Proteomes" id="UP000236162"/>
    </source>
</evidence>
<keyword evidence="3" id="KW-1003">Cell membrane</keyword>
<evidence type="ECO:0000256" key="2">
    <source>
        <dbReference type="ARBA" id="ARBA00022448"/>
    </source>
</evidence>
<dbReference type="PROSITE" id="PS50850">
    <property type="entry name" value="MFS"/>
    <property type="match status" value="1"/>
</dbReference>
<evidence type="ECO:0000256" key="7">
    <source>
        <dbReference type="SAM" id="Phobius"/>
    </source>
</evidence>
<feature type="transmembrane region" description="Helical" evidence="7">
    <location>
        <begin position="458"/>
        <end position="479"/>
    </location>
</feature>
<reference evidence="10 11" key="1">
    <citation type="submission" date="2017-04" db="EMBL/GenBank/DDBJ databases">
        <title>In vitro and in silico characterization of Lactobacillus paraplantarum D2-1, a starter culture for soymilk fermentation.</title>
        <authorList>
            <person name="Endo A."/>
            <person name="Sasaki F."/>
            <person name="Maeno S."/>
            <person name="Kanesaki Y."/>
            <person name="Kubota E."/>
            <person name="Torres G.A."/>
            <person name="Tomita S."/>
            <person name="Nakagawa J."/>
        </authorList>
    </citation>
    <scope>NUCLEOTIDE SEQUENCE [LARGE SCALE GENOMIC DNA]</scope>
    <source>
        <strain evidence="10 11">D2-1</strain>
    </source>
</reference>
<dbReference type="CDD" id="cd17503">
    <property type="entry name" value="MFS_LmrB_MDR_like"/>
    <property type="match status" value="1"/>
</dbReference>
<dbReference type="Pfam" id="PF07690">
    <property type="entry name" value="MFS_1"/>
    <property type="match status" value="1"/>
</dbReference>
<dbReference type="PRINTS" id="PR01036">
    <property type="entry name" value="TCRTETB"/>
</dbReference>
<dbReference type="NCBIfam" id="TIGR00711">
    <property type="entry name" value="efflux_EmrB"/>
    <property type="match status" value="1"/>
</dbReference>
<evidence type="ECO:0000256" key="1">
    <source>
        <dbReference type="ARBA" id="ARBA00004651"/>
    </source>
</evidence>
<evidence type="ECO:0000256" key="4">
    <source>
        <dbReference type="ARBA" id="ARBA00022692"/>
    </source>
</evidence>
<evidence type="ECO:0000256" key="3">
    <source>
        <dbReference type="ARBA" id="ARBA00022475"/>
    </source>
</evidence>
<evidence type="ECO:0000256" key="6">
    <source>
        <dbReference type="ARBA" id="ARBA00023136"/>
    </source>
</evidence>
<feature type="transmembrane region" description="Helical" evidence="7">
    <location>
        <begin position="207"/>
        <end position="226"/>
    </location>
</feature>
<gene>
    <name evidence="9" type="ORF">LP667_12315</name>
    <name evidence="10" type="ORF">LPPLD21_02705</name>
</gene>
<evidence type="ECO:0000313" key="10">
    <source>
        <dbReference type="EMBL" id="GBF03150.1"/>
    </source>
</evidence>
<keyword evidence="6 7" id="KW-0472">Membrane</keyword>
<keyword evidence="11" id="KW-1185">Reference proteome</keyword>
<feature type="transmembrane region" description="Helical" evidence="7">
    <location>
        <begin position="238"/>
        <end position="255"/>
    </location>
</feature>
<keyword evidence="2" id="KW-0813">Transport</keyword>